<proteinExistence type="predicted"/>
<name>A0A3B1BJM1_9ZZZZ</name>
<organism evidence="1">
    <name type="scientific">hydrothermal vent metagenome</name>
    <dbReference type="NCBI Taxonomy" id="652676"/>
    <lineage>
        <taxon>unclassified sequences</taxon>
        <taxon>metagenomes</taxon>
        <taxon>ecological metagenomes</taxon>
    </lineage>
</organism>
<dbReference type="PROSITE" id="PS51257">
    <property type="entry name" value="PROKAR_LIPOPROTEIN"/>
    <property type="match status" value="1"/>
</dbReference>
<accession>A0A3B1BJM1</accession>
<reference evidence="1" key="1">
    <citation type="submission" date="2018-06" db="EMBL/GenBank/DDBJ databases">
        <authorList>
            <person name="Zhirakovskaya E."/>
        </authorList>
    </citation>
    <scope>NUCLEOTIDE SEQUENCE</scope>
</reference>
<dbReference type="EMBL" id="UOGD01000094">
    <property type="protein sequence ID" value="VAX18179.1"/>
    <property type="molecule type" value="Genomic_DNA"/>
</dbReference>
<gene>
    <name evidence="1" type="ORF">MNBD_IGNAVI01-1772</name>
</gene>
<evidence type="ECO:0000313" key="1">
    <source>
        <dbReference type="EMBL" id="VAX18179.1"/>
    </source>
</evidence>
<protein>
    <submittedName>
        <fullName evidence="1">Uncharacterized protein</fullName>
    </submittedName>
</protein>
<sequence>MKKASKIILIAAILSSLSLFSGCEDLGNIPLNIPIKVEFTLSGSETSASETVTFCLNQYQEWNDNKDKIQSVKFLSAAYWTLDYSPTALKGTINASLKDQNGLTLFSINLPNTSPGDYISEGYKLELTKDEIDAFNAYLNNLQEDPSCSTPTFTAEISVTNVTGGTPYTIRGKVELILETEVSTN</sequence>
<dbReference type="AlphaFoldDB" id="A0A3B1BJM1"/>